<feature type="domain" description="Alcohol dehydrogenase iron-type/glycerol dehydrogenase GldA" evidence="3">
    <location>
        <begin position="1"/>
        <end position="91"/>
    </location>
</feature>
<dbReference type="GO" id="GO:0046872">
    <property type="term" value="F:metal ion binding"/>
    <property type="evidence" value="ECO:0007669"/>
    <property type="project" value="InterPro"/>
</dbReference>
<name>A0A382Z5C4_9ZZZZ</name>
<comment type="similarity">
    <text evidence="1">Belongs to the iron-containing alcohol dehydrogenase family.</text>
</comment>
<keyword evidence="2" id="KW-0560">Oxidoreductase</keyword>
<proteinExistence type="inferred from homology"/>
<feature type="non-terminal residue" evidence="5">
    <location>
        <position position="259"/>
    </location>
</feature>
<feature type="domain" description="Fe-containing alcohol dehydrogenase-like C-terminal" evidence="4">
    <location>
        <begin position="103"/>
        <end position="215"/>
    </location>
</feature>
<dbReference type="Pfam" id="PF25137">
    <property type="entry name" value="ADH_Fe_C"/>
    <property type="match status" value="1"/>
</dbReference>
<dbReference type="EMBL" id="UINC01180940">
    <property type="protein sequence ID" value="SVD90379.1"/>
    <property type="molecule type" value="Genomic_DNA"/>
</dbReference>
<gene>
    <name evidence="5" type="ORF">METZ01_LOCUS443233</name>
</gene>
<dbReference type="InterPro" id="IPR056798">
    <property type="entry name" value="ADH_Fe_C"/>
</dbReference>
<dbReference type="Gene3D" id="3.40.50.1970">
    <property type="match status" value="1"/>
</dbReference>
<evidence type="ECO:0000259" key="4">
    <source>
        <dbReference type="Pfam" id="PF25137"/>
    </source>
</evidence>
<evidence type="ECO:0000256" key="2">
    <source>
        <dbReference type="ARBA" id="ARBA00023002"/>
    </source>
</evidence>
<dbReference type="Pfam" id="PF00465">
    <property type="entry name" value="Fe-ADH"/>
    <property type="match status" value="1"/>
</dbReference>
<dbReference type="PANTHER" id="PTHR11496:SF102">
    <property type="entry name" value="ALCOHOL DEHYDROGENASE 4"/>
    <property type="match status" value="1"/>
</dbReference>
<reference evidence="5" key="1">
    <citation type="submission" date="2018-05" db="EMBL/GenBank/DDBJ databases">
        <authorList>
            <person name="Lanie J.A."/>
            <person name="Ng W.-L."/>
            <person name="Kazmierczak K.M."/>
            <person name="Andrzejewski T.M."/>
            <person name="Davidsen T.M."/>
            <person name="Wayne K.J."/>
            <person name="Tettelin H."/>
            <person name="Glass J.I."/>
            <person name="Rusch D."/>
            <person name="Podicherti R."/>
            <person name="Tsui H.-C.T."/>
            <person name="Winkler M.E."/>
        </authorList>
    </citation>
    <scope>NUCLEOTIDE SEQUENCE</scope>
</reference>
<feature type="non-terminal residue" evidence="5">
    <location>
        <position position="1"/>
    </location>
</feature>
<dbReference type="SUPFAM" id="SSF56796">
    <property type="entry name" value="Dehydroquinate synthase-like"/>
    <property type="match status" value="1"/>
</dbReference>
<protein>
    <submittedName>
        <fullName evidence="5">Uncharacterized protein</fullName>
    </submittedName>
</protein>
<dbReference type="CDD" id="cd08182">
    <property type="entry name" value="HEPD"/>
    <property type="match status" value="1"/>
</dbReference>
<organism evidence="5">
    <name type="scientific">marine metagenome</name>
    <dbReference type="NCBI Taxonomy" id="408172"/>
    <lineage>
        <taxon>unclassified sequences</taxon>
        <taxon>metagenomes</taxon>
        <taxon>ecological metagenomes</taxon>
    </lineage>
</organism>
<evidence type="ECO:0000313" key="5">
    <source>
        <dbReference type="EMBL" id="SVD90379.1"/>
    </source>
</evidence>
<dbReference type="InterPro" id="IPR035873">
    <property type="entry name" value="PhpC"/>
</dbReference>
<dbReference type="PANTHER" id="PTHR11496">
    <property type="entry name" value="ALCOHOL DEHYDROGENASE"/>
    <property type="match status" value="1"/>
</dbReference>
<dbReference type="InterPro" id="IPR001670">
    <property type="entry name" value="ADH_Fe/GldA"/>
</dbReference>
<sequence length="259" mass="28322">KKNNCDIIIGAGGGSSIDIAKCINVFQSNESNFEAIIKNPSLIKNKGVPLIAIPTTAGTGSEATHFAVMYQNKIKYSIAHPNLMPEYAIVDAQFTFNLPPYITACCGFDALGQAIESFWATGADDLSKRYARKAIIKIKGHIIDAVNKSDKYSREELAHGAFLSGKAINISKTTAPHAISYPLTSDFGIPHGHAVALTLGYFFEINENFEDENLAQDRRGADYIRNSMKKLRGILNWSSPAEARKKWFGLMKDCGLGTN</sequence>
<dbReference type="Gene3D" id="1.20.1090.10">
    <property type="entry name" value="Dehydroquinate synthase-like - alpha domain"/>
    <property type="match status" value="1"/>
</dbReference>
<accession>A0A382Z5C4</accession>
<dbReference type="AlphaFoldDB" id="A0A382Z5C4"/>
<dbReference type="GO" id="GO:0004022">
    <property type="term" value="F:alcohol dehydrogenase (NAD+) activity"/>
    <property type="evidence" value="ECO:0007669"/>
    <property type="project" value="TreeGrafter"/>
</dbReference>
<evidence type="ECO:0000259" key="3">
    <source>
        <dbReference type="Pfam" id="PF00465"/>
    </source>
</evidence>
<evidence type="ECO:0000256" key="1">
    <source>
        <dbReference type="ARBA" id="ARBA00007358"/>
    </source>
</evidence>
<dbReference type="InterPro" id="IPR039697">
    <property type="entry name" value="Alcohol_dehydrogenase_Fe"/>
</dbReference>
<dbReference type="GO" id="GO:0017000">
    <property type="term" value="P:antibiotic biosynthetic process"/>
    <property type="evidence" value="ECO:0007669"/>
    <property type="project" value="InterPro"/>
</dbReference>